<keyword evidence="3" id="KW-0804">Transcription</keyword>
<dbReference type="Pfam" id="PF07729">
    <property type="entry name" value="FCD"/>
    <property type="match status" value="1"/>
</dbReference>
<gene>
    <name evidence="5" type="ORF">E4656_10540</name>
</gene>
<dbReference type="InterPro" id="IPR000524">
    <property type="entry name" value="Tscrpt_reg_HTH_GntR"/>
</dbReference>
<dbReference type="SMART" id="SM00895">
    <property type="entry name" value="FCD"/>
    <property type="match status" value="1"/>
</dbReference>
<dbReference type="PANTHER" id="PTHR43537">
    <property type="entry name" value="TRANSCRIPTIONAL REGULATOR, GNTR FAMILY"/>
    <property type="match status" value="1"/>
</dbReference>
<dbReference type="SUPFAM" id="SSF46785">
    <property type="entry name" value="Winged helix' DNA-binding domain"/>
    <property type="match status" value="1"/>
</dbReference>
<dbReference type="Gene3D" id="1.10.10.10">
    <property type="entry name" value="Winged helix-like DNA-binding domain superfamily/Winged helix DNA-binding domain"/>
    <property type="match status" value="1"/>
</dbReference>
<accession>A0A4Z0WE85</accession>
<evidence type="ECO:0000313" key="5">
    <source>
        <dbReference type="EMBL" id="TGG93476.1"/>
    </source>
</evidence>
<sequence length="243" mass="27216">MARVSSQRPQNIHTWVARELGSRIVSGTYRAGDYIPNEGNLVDELGVSRTALREAFKLLTAKGLIESRPKLGTRVRAHKHWNMFDTDVLRWYFDNNPKPEFYKDLYEMRAIIEPSAAALAASNRTEEQLAALEQACVEMEHAQIGTEAVYQSDLAFHLGLLTATNNVFMASLGMTIETALESTFRLSSAISEEFEASLPGHRAVLEAVRAQQPDQARAVMQDILTHSRAAMERSLKTFKGFQT</sequence>
<dbReference type="PANTHER" id="PTHR43537:SF44">
    <property type="entry name" value="GNTR FAMILY REGULATORY PROTEIN"/>
    <property type="match status" value="1"/>
</dbReference>
<dbReference type="CDD" id="cd07377">
    <property type="entry name" value="WHTH_GntR"/>
    <property type="match status" value="1"/>
</dbReference>
<dbReference type="PRINTS" id="PR00035">
    <property type="entry name" value="HTHGNTR"/>
</dbReference>
<evidence type="ECO:0000256" key="2">
    <source>
        <dbReference type="ARBA" id="ARBA00023125"/>
    </source>
</evidence>
<dbReference type="SMART" id="SM00345">
    <property type="entry name" value="HTH_GNTR"/>
    <property type="match status" value="1"/>
</dbReference>
<reference evidence="5 6" key="1">
    <citation type="submission" date="2019-04" db="EMBL/GenBank/DDBJ databases">
        <title>Natronospirillum operosus gen. nov., sp. nov., a haloalkaliphilic satellite isolated from decaying biomass of laboratory culture of cyanobacterium Geitlerinema sp. and proposal of Natronospirillaceae fam. nov. and Saccharospirillaceae fam. nov.</title>
        <authorList>
            <person name="Kevbrin V."/>
            <person name="Boltyanskaya Y."/>
            <person name="Koziaeva V."/>
            <person name="Grouzdev D.S."/>
            <person name="Park M."/>
            <person name="Cho J."/>
        </authorList>
    </citation>
    <scope>NUCLEOTIDE SEQUENCE [LARGE SCALE GENOMIC DNA]</scope>
    <source>
        <strain evidence="5 6">G-116</strain>
    </source>
</reference>
<dbReference type="InterPro" id="IPR036388">
    <property type="entry name" value="WH-like_DNA-bd_sf"/>
</dbReference>
<dbReference type="InterPro" id="IPR008920">
    <property type="entry name" value="TF_FadR/GntR_C"/>
</dbReference>
<evidence type="ECO:0000256" key="3">
    <source>
        <dbReference type="ARBA" id="ARBA00023163"/>
    </source>
</evidence>
<dbReference type="Proteomes" id="UP000297475">
    <property type="component" value="Unassembled WGS sequence"/>
</dbReference>
<dbReference type="GO" id="GO:0003677">
    <property type="term" value="F:DNA binding"/>
    <property type="evidence" value="ECO:0007669"/>
    <property type="project" value="UniProtKB-KW"/>
</dbReference>
<dbReference type="AlphaFoldDB" id="A0A4Z0WE85"/>
<evidence type="ECO:0000313" key="6">
    <source>
        <dbReference type="Proteomes" id="UP000297475"/>
    </source>
</evidence>
<name>A0A4Z0WE85_9GAMM</name>
<dbReference type="InterPro" id="IPR036390">
    <property type="entry name" value="WH_DNA-bd_sf"/>
</dbReference>
<organism evidence="5 6">
    <name type="scientific">Natronospirillum operosum</name>
    <dbReference type="NCBI Taxonomy" id="2759953"/>
    <lineage>
        <taxon>Bacteria</taxon>
        <taxon>Pseudomonadati</taxon>
        <taxon>Pseudomonadota</taxon>
        <taxon>Gammaproteobacteria</taxon>
        <taxon>Oceanospirillales</taxon>
        <taxon>Natronospirillaceae</taxon>
        <taxon>Natronospirillum</taxon>
    </lineage>
</organism>
<keyword evidence="6" id="KW-1185">Reference proteome</keyword>
<evidence type="ECO:0000259" key="4">
    <source>
        <dbReference type="PROSITE" id="PS50949"/>
    </source>
</evidence>
<dbReference type="Gene3D" id="1.20.120.530">
    <property type="entry name" value="GntR ligand-binding domain-like"/>
    <property type="match status" value="1"/>
</dbReference>
<proteinExistence type="predicted"/>
<dbReference type="RefSeq" id="WP_135483185.1">
    <property type="nucleotide sequence ID" value="NZ_SRMF01000003.1"/>
</dbReference>
<protein>
    <submittedName>
        <fullName evidence="5">FadR family transcriptional regulator</fullName>
    </submittedName>
</protein>
<keyword evidence="1" id="KW-0805">Transcription regulation</keyword>
<comment type="caution">
    <text evidence="5">The sequence shown here is derived from an EMBL/GenBank/DDBJ whole genome shotgun (WGS) entry which is preliminary data.</text>
</comment>
<dbReference type="GO" id="GO:0003700">
    <property type="term" value="F:DNA-binding transcription factor activity"/>
    <property type="evidence" value="ECO:0007669"/>
    <property type="project" value="InterPro"/>
</dbReference>
<keyword evidence="2" id="KW-0238">DNA-binding</keyword>
<evidence type="ECO:0000256" key="1">
    <source>
        <dbReference type="ARBA" id="ARBA00023015"/>
    </source>
</evidence>
<dbReference type="Pfam" id="PF00392">
    <property type="entry name" value="GntR"/>
    <property type="match status" value="1"/>
</dbReference>
<dbReference type="InterPro" id="IPR011711">
    <property type="entry name" value="GntR_C"/>
</dbReference>
<feature type="domain" description="HTH gntR-type" evidence="4">
    <location>
        <begin position="10"/>
        <end position="78"/>
    </location>
</feature>
<dbReference type="PROSITE" id="PS50949">
    <property type="entry name" value="HTH_GNTR"/>
    <property type="match status" value="1"/>
</dbReference>
<dbReference type="EMBL" id="SRMF01000003">
    <property type="protein sequence ID" value="TGG93476.1"/>
    <property type="molecule type" value="Genomic_DNA"/>
</dbReference>
<dbReference type="OrthoDB" id="9799482at2"/>
<dbReference type="SUPFAM" id="SSF48008">
    <property type="entry name" value="GntR ligand-binding domain-like"/>
    <property type="match status" value="1"/>
</dbReference>